<dbReference type="AlphaFoldDB" id="A0A0D3E9B7"/>
<accession>A0A0D3E9B7</accession>
<proteinExistence type="predicted"/>
<dbReference type="Proteomes" id="UP000032141">
    <property type="component" value="Chromosome C9"/>
</dbReference>
<keyword evidence="3" id="KW-1185">Reference proteome</keyword>
<evidence type="ECO:0000313" key="2">
    <source>
        <dbReference type="EnsemblPlants" id="Bo9g092680.1"/>
    </source>
</evidence>
<sequence>MMKKELLFLTSLIVLCVFLSSIDAKTKSIHYPGEDCDPRFPTAECRERCLKSDRCRGGTDSIPPLKQFLQKFLKDSQSIASNLLAYGIPLASRKTVSFLDEKVNSVILGFIPTGRANHYMPSLKAGSIVKVDRFEVARCSSMYKIIDHPFLIRFISPTIIDEVITGAPDINLQAKLDCLTISK</sequence>
<evidence type="ECO:0000256" key="1">
    <source>
        <dbReference type="SAM" id="SignalP"/>
    </source>
</evidence>
<name>A0A0D3E9B7_BRAOL</name>
<evidence type="ECO:0000313" key="3">
    <source>
        <dbReference type="Proteomes" id="UP000032141"/>
    </source>
</evidence>
<reference evidence="2 3" key="1">
    <citation type="journal article" date="2014" name="Genome Biol.">
        <title>Transcriptome and methylome profiling reveals relics of genome dominance in the mesopolyploid Brassica oleracea.</title>
        <authorList>
            <person name="Parkin I.A."/>
            <person name="Koh C."/>
            <person name="Tang H."/>
            <person name="Robinson S.J."/>
            <person name="Kagale S."/>
            <person name="Clarke W.E."/>
            <person name="Town C.D."/>
            <person name="Nixon J."/>
            <person name="Krishnakumar V."/>
            <person name="Bidwell S.L."/>
            <person name="Denoeud F."/>
            <person name="Belcram H."/>
            <person name="Links M.G."/>
            <person name="Just J."/>
            <person name="Clarke C."/>
            <person name="Bender T."/>
            <person name="Huebert T."/>
            <person name="Mason A.S."/>
            <person name="Pires J.C."/>
            <person name="Barker G."/>
            <person name="Moore J."/>
            <person name="Walley P.G."/>
            <person name="Manoli S."/>
            <person name="Batley J."/>
            <person name="Edwards D."/>
            <person name="Nelson M.N."/>
            <person name="Wang X."/>
            <person name="Paterson A.H."/>
            <person name="King G."/>
            <person name="Bancroft I."/>
            <person name="Chalhoub B."/>
            <person name="Sharpe A.G."/>
        </authorList>
    </citation>
    <scope>NUCLEOTIDE SEQUENCE</scope>
    <source>
        <strain evidence="2 3">cv. TO1000</strain>
    </source>
</reference>
<dbReference type="Gramene" id="Bo9g092680.1">
    <property type="protein sequence ID" value="Bo9g092680.1"/>
    <property type="gene ID" value="Bo9g092680"/>
</dbReference>
<reference evidence="2" key="2">
    <citation type="submission" date="2015-03" db="UniProtKB">
        <authorList>
            <consortium name="EnsemblPlants"/>
        </authorList>
    </citation>
    <scope>IDENTIFICATION</scope>
</reference>
<protein>
    <submittedName>
        <fullName evidence="2">Uncharacterized protein</fullName>
    </submittedName>
</protein>
<feature type="chain" id="PRO_5002275001" evidence="1">
    <location>
        <begin position="25"/>
        <end position="183"/>
    </location>
</feature>
<dbReference type="HOGENOM" id="CLU_1477162_0_0_1"/>
<keyword evidence="1" id="KW-0732">Signal</keyword>
<organism evidence="2 3">
    <name type="scientific">Brassica oleracea var. oleracea</name>
    <dbReference type="NCBI Taxonomy" id="109376"/>
    <lineage>
        <taxon>Eukaryota</taxon>
        <taxon>Viridiplantae</taxon>
        <taxon>Streptophyta</taxon>
        <taxon>Embryophyta</taxon>
        <taxon>Tracheophyta</taxon>
        <taxon>Spermatophyta</taxon>
        <taxon>Magnoliopsida</taxon>
        <taxon>eudicotyledons</taxon>
        <taxon>Gunneridae</taxon>
        <taxon>Pentapetalae</taxon>
        <taxon>rosids</taxon>
        <taxon>malvids</taxon>
        <taxon>Brassicales</taxon>
        <taxon>Brassicaceae</taxon>
        <taxon>Brassiceae</taxon>
        <taxon>Brassica</taxon>
    </lineage>
</organism>
<dbReference type="CDD" id="cd04480">
    <property type="entry name" value="RPA1_DBD_A_like"/>
    <property type="match status" value="1"/>
</dbReference>
<dbReference type="EnsemblPlants" id="Bo9g092680.1">
    <property type="protein sequence ID" value="Bo9g092680.1"/>
    <property type="gene ID" value="Bo9g092680"/>
</dbReference>
<feature type="signal peptide" evidence="1">
    <location>
        <begin position="1"/>
        <end position="24"/>
    </location>
</feature>